<reference evidence="2 3" key="1">
    <citation type="journal article" date="2015" name="Environ. Microbiol.">
        <title>Genome analyses suggest the presence of polyploidy and recent human-driven expansions in eight global populations of the honeybee pathogen Nosema ceranae.</title>
        <authorList>
            <person name="Pelin A."/>
            <person name="Selman M."/>
            <person name="Aris-Brosou S."/>
            <person name="Farinelli L."/>
            <person name="Corradi N."/>
        </authorList>
    </citation>
    <scope>NUCLEOTIDE SEQUENCE [LARGE SCALE GENOMIC DNA]</scope>
    <source>
        <strain evidence="2 3">PA08 1199</strain>
    </source>
</reference>
<keyword evidence="1" id="KW-0812">Transmembrane</keyword>
<feature type="transmembrane region" description="Helical" evidence="1">
    <location>
        <begin position="28"/>
        <end position="50"/>
    </location>
</feature>
<comment type="caution">
    <text evidence="2">The sequence shown here is derived from an EMBL/GenBank/DDBJ whole genome shotgun (WGS) entry which is preliminary data.</text>
</comment>
<sequence length="66" mass="7862">MLTKFTRLGFTFRCTLCKLKIEFVVKLIQMYIIFLPNLNILLICSSTKYLNNFKNKIVSVIFVNFY</sequence>
<dbReference type="VEuPathDB" id="MicrosporidiaDB:AAJ76_3800025880"/>
<accession>A0A0F9WBQ4</accession>
<keyword evidence="1" id="KW-1133">Transmembrane helix</keyword>
<gene>
    <name evidence="2" type="ORF">AAJ76_3800025880</name>
</gene>
<evidence type="ECO:0000313" key="3">
    <source>
        <dbReference type="Proteomes" id="UP000034350"/>
    </source>
</evidence>
<name>A0A0F9WBQ4_9MICR</name>
<evidence type="ECO:0000256" key="1">
    <source>
        <dbReference type="SAM" id="Phobius"/>
    </source>
</evidence>
<dbReference type="Proteomes" id="UP000034350">
    <property type="component" value="Unassembled WGS sequence"/>
</dbReference>
<keyword evidence="1" id="KW-0472">Membrane</keyword>
<organism evidence="2 3">
    <name type="scientific">Vairimorpha ceranae</name>
    <dbReference type="NCBI Taxonomy" id="40302"/>
    <lineage>
        <taxon>Eukaryota</taxon>
        <taxon>Fungi</taxon>
        <taxon>Fungi incertae sedis</taxon>
        <taxon>Microsporidia</taxon>
        <taxon>Nosematidae</taxon>
        <taxon>Vairimorpha</taxon>
    </lineage>
</organism>
<keyword evidence="3" id="KW-1185">Reference proteome</keyword>
<evidence type="ECO:0000313" key="2">
    <source>
        <dbReference type="EMBL" id="KKO74946.1"/>
    </source>
</evidence>
<protein>
    <submittedName>
        <fullName evidence="2">Uncharacterized protein</fullName>
    </submittedName>
</protein>
<dbReference type="RefSeq" id="XP_024330688.1">
    <property type="nucleotide sequence ID" value="XM_024475399.1"/>
</dbReference>
<dbReference type="GeneID" id="36320340"/>
<proteinExistence type="predicted"/>
<dbReference type="EMBL" id="JPQZ01000038">
    <property type="protein sequence ID" value="KKO74946.1"/>
    <property type="molecule type" value="Genomic_DNA"/>
</dbReference>
<dbReference type="AlphaFoldDB" id="A0A0F9WBQ4"/>